<dbReference type="EMBL" id="PDUU01000020">
    <property type="protein sequence ID" value="PHN96218.1"/>
    <property type="molecule type" value="Genomic_DNA"/>
</dbReference>
<feature type="signal peptide" evidence="1">
    <location>
        <begin position="1"/>
        <end position="17"/>
    </location>
</feature>
<dbReference type="PROSITE" id="PS51257">
    <property type="entry name" value="PROKAR_LIPOPROTEIN"/>
    <property type="match status" value="1"/>
</dbReference>
<gene>
    <name evidence="3" type="ORF">CSC81_15195</name>
    <name evidence="2" type="ORF">Q8W23_09850</name>
</gene>
<protein>
    <recommendedName>
        <fullName evidence="6">Lipoprotein</fullName>
    </recommendedName>
</protein>
<feature type="chain" id="PRO_5013847667" description="Lipoprotein" evidence="1">
    <location>
        <begin position="18"/>
        <end position="195"/>
    </location>
</feature>
<dbReference type="AlphaFoldDB" id="A0A2G1BQD5"/>
<sequence length="195" mass="22267">MKYFYVSVFSFFLFSCASIPSSTVTLTKEVIKEADNMHQLNVSLVNRLFDERKEKINLFIENKYTPTLLKKFEGLLPDSLDYKKELPNILNSIVPIINRKKDSLQSVLDLQKQDILNQLNSNYSDYNKATTSLQNLINSVVKVKTTESDALSAIDQLTGDRINIKKVENTINQSIDKTGNTLNKLINIEKVITEK</sequence>
<keyword evidence="1" id="KW-0732">Signal</keyword>
<evidence type="ECO:0000313" key="5">
    <source>
        <dbReference type="Proteomes" id="UP001242342"/>
    </source>
</evidence>
<evidence type="ECO:0000313" key="2">
    <source>
        <dbReference type="EMBL" id="MDP2541773.1"/>
    </source>
</evidence>
<proteinExistence type="predicted"/>
<comment type="caution">
    <text evidence="3">The sequence shown here is derived from an EMBL/GenBank/DDBJ whole genome shotgun (WGS) entry which is preliminary data.</text>
</comment>
<evidence type="ECO:0000313" key="4">
    <source>
        <dbReference type="Proteomes" id="UP000222163"/>
    </source>
</evidence>
<reference evidence="2 5" key="3">
    <citation type="submission" date="2023-07" db="EMBL/GenBank/DDBJ databases">
        <title>Genome content predicts the carbon catabolic preferences of heterotrophic bacteria.</title>
        <authorList>
            <person name="Gralka M."/>
        </authorList>
    </citation>
    <scope>NUCLEOTIDE SEQUENCE [LARGE SCALE GENOMIC DNA]</scope>
    <source>
        <strain evidence="2 5">4G03</strain>
    </source>
</reference>
<evidence type="ECO:0000313" key="3">
    <source>
        <dbReference type="EMBL" id="PHN96218.1"/>
    </source>
</evidence>
<dbReference type="Proteomes" id="UP001242342">
    <property type="component" value="Unassembled WGS sequence"/>
</dbReference>
<reference evidence="3" key="2">
    <citation type="submission" date="2017-10" db="EMBL/GenBank/DDBJ databases">
        <authorList>
            <person name="Enke T.N."/>
            <person name="Cordero O.X."/>
        </authorList>
    </citation>
    <scope>NUCLEOTIDE SEQUENCE</scope>
    <source>
        <strain evidence="3">4G03</strain>
    </source>
</reference>
<accession>A0A2G1BQD5</accession>
<dbReference type="EMBL" id="JAUYVU010000007">
    <property type="protein sequence ID" value="MDP2541773.1"/>
    <property type="molecule type" value="Genomic_DNA"/>
</dbReference>
<name>A0A2G1BQD5_9FLAO</name>
<organism evidence="3 4">
    <name type="scientific">Tenacibaculum discolor</name>
    <dbReference type="NCBI Taxonomy" id="361581"/>
    <lineage>
        <taxon>Bacteria</taxon>
        <taxon>Pseudomonadati</taxon>
        <taxon>Bacteroidota</taxon>
        <taxon>Flavobacteriia</taxon>
        <taxon>Flavobacteriales</taxon>
        <taxon>Flavobacteriaceae</taxon>
        <taxon>Tenacibaculum</taxon>
    </lineage>
</organism>
<evidence type="ECO:0000256" key="1">
    <source>
        <dbReference type="SAM" id="SignalP"/>
    </source>
</evidence>
<dbReference type="RefSeq" id="WP_099216595.1">
    <property type="nucleotide sequence ID" value="NZ_JAUYVU010000007.1"/>
</dbReference>
<keyword evidence="5" id="KW-1185">Reference proteome</keyword>
<evidence type="ECO:0008006" key="6">
    <source>
        <dbReference type="Google" id="ProtNLM"/>
    </source>
</evidence>
<dbReference type="Proteomes" id="UP000222163">
    <property type="component" value="Unassembled WGS sequence"/>
</dbReference>
<reference evidence="3 4" key="1">
    <citation type="journal article" date="2016" name="Nat. Commun.">
        <title>Microbial interactions lead to rapid micro-scale successions on model marine particles.</title>
        <authorList>
            <person name="Datta M.S."/>
            <person name="Sliwerska E."/>
            <person name="Gore J."/>
            <person name="Polz M.F."/>
            <person name="Cordero O.X."/>
        </authorList>
    </citation>
    <scope>NUCLEOTIDE SEQUENCE [LARGE SCALE GENOMIC DNA]</scope>
    <source>
        <strain evidence="3 4">4G03</strain>
    </source>
</reference>